<comment type="caution">
    <text evidence="1">The sequence shown here is derived from an EMBL/GenBank/DDBJ whole genome shotgun (WGS) entry which is preliminary data.</text>
</comment>
<proteinExistence type="predicted"/>
<accession>A0ABT7MIC2</accession>
<organism evidence="1 2">
    <name type="scientific">Actinomycetospora termitidis</name>
    <dbReference type="NCBI Taxonomy" id="3053470"/>
    <lineage>
        <taxon>Bacteria</taxon>
        <taxon>Bacillati</taxon>
        <taxon>Actinomycetota</taxon>
        <taxon>Actinomycetes</taxon>
        <taxon>Pseudonocardiales</taxon>
        <taxon>Pseudonocardiaceae</taxon>
        <taxon>Actinomycetospora</taxon>
    </lineage>
</organism>
<dbReference type="EMBL" id="JASVWF010000011">
    <property type="protein sequence ID" value="MDL5160433.1"/>
    <property type="molecule type" value="Genomic_DNA"/>
</dbReference>
<gene>
    <name evidence="1" type="ORF">QRT03_31010</name>
</gene>
<evidence type="ECO:0000313" key="1">
    <source>
        <dbReference type="EMBL" id="MDL5160433.1"/>
    </source>
</evidence>
<dbReference type="RefSeq" id="WP_286057045.1">
    <property type="nucleotide sequence ID" value="NZ_JASVWF010000011.1"/>
</dbReference>
<keyword evidence="2" id="KW-1185">Reference proteome</keyword>
<reference evidence="1 2" key="1">
    <citation type="submission" date="2023-06" db="EMBL/GenBank/DDBJ databases">
        <title>Actinomycetospora Odt1-22.</title>
        <authorList>
            <person name="Supong K."/>
        </authorList>
    </citation>
    <scope>NUCLEOTIDE SEQUENCE [LARGE SCALE GENOMIC DNA]</scope>
    <source>
        <strain evidence="1 2">Odt1-22</strain>
    </source>
</reference>
<name>A0ABT7MIC2_9PSEU</name>
<dbReference type="Proteomes" id="UP001231924">
    <property type="component" value="Unassembled WGS sequence"/>
</dbReference>
<protein>
    <submittedName>
        <fullName evidence="1">Uncharacterized protein</fullName>
    </submittedName>
</protein>
<evidence type="ECO:0000313" key="2">
    <source>
        <dbReference type="Proteomes" id="UP001231924"/>
    </source>
</evidence>
<sequence length="183" mass="19229">MSIWPCPTLPPGTLGLPGAGLMLPQWTLVAHLADPTRAGFCHLAPGRSWAGAGPAARGVVLDLHHAGSPLLLGAERPAEVDVAALQDLTPGARDRGGVRWMVPLGLVPDAPGTAQAIEAAHRTGEMWVITGEVPLWWQTQREQPDQIPDLDVGVLFPEGSWAAVVPLLAQPDEHGVGTRPADT</sequence>